<dbReference type="AlphaFoldDB" id="A0AAV5WKM1"/>
<gene>
    <name evidence="1" type="ORF">PFISCL1PPCAC_23809</name>
</gene>
<name>A0AAV5WKM1_9BILA</name>
<keyword evidence="2" id="KW-1185">Reference proteome</keyword>
<comment type="caution">
    <text evidence="1">The sequence shown here is derived from an EMBL/GenBank/DDBJ whole genome shotgun (WGS) entry which is preliminary data.</text>
</comment>
<sequence>ILSPLPLYPYQTCNLWLPVPNTSATIRYTTREQCLSGRKSRLRIQVQTLCHRWDQRSIRGKGEIRRGLYQMGCSEVFHL</sequence>
<feature type="non-terminal residue" evidence="1">
    <location>
        <position position="1"/>
    </location>
</feature>
<proteinExistence type="predicted"/>
<feature type="non-terminal residue" evidence="1">
    <location>
        <position position="79"/>
    </location>
</feature>
<evidence type="ECO:0000313" key="1">
    <source>
        <dbReference type="EMBL" id="GMT32512.1"/>
    </source>
</evidence>
<dbReference type="EMBL" id="BTSY01000006">
    <property type="protein sequence ID" value="GMT32512.1"/>
    <property type="molecule type" value="Genomic_DNA"/>
</dbReference>
<dbReference type="Proteomes" id="UP001432322">
    <property type="component" value="Unassembled WGS sequence"/>
</dbReference>
<reference evidence="1" key="1">
    <citation type="submission" date="2023-10" db="EMBL/GenBank/DDBJ databases">
        <title>Genome assembly of Pristionchus species.</title>
        <authorList>
            <person name="Yoshida K."/>
            <person name="Sommer R.J."/>
        </authorList>
    </citation>
    <scope>NUCLEOTIDE SEQUENCE</scope>
    <source>
        <strain evidence="1">RS5133</strain>
    </source>
</reference>
<evidence type="ECO:0000313" key="2">
    <source>
        <dbReference type="Proteomes" id="UP001432322"/>
    </source>
</evidence>
<protein>
    <submittedName>
        <fullName evidence="1">Uncharacterized protein</fullName>
    </submittedName>
</protein>
<accession>A0AAV5WKM1</accession>
<organism evidence="1 2">
    <name type="scientific">Pristionchus fissidentatus</name>
    <dbReference type="NCBI Taxonomy" id="1538716"/>
    <lineage>
        <taxon>Eukaryota</taxon>
        <taxon>Metazoa</taxon>
        <taxon>Ecdysozoa</taxon>
        <taxon>Nematoda</taxon>
        <taxon>Chromadorea</taxon>
        <taxon>Rhabditida</taxon>
        <taxon>Rhabditina</taxon>
        <taxon>Diplogasteromorpha</taxon>
        <taxon>Diplogasteroidea</taxon>
        <taxon>Neodiplogasteridae</taxon>
        <taxon>Pristionchus</taxon>
    </lineage>
</organism>